<evidence type="ECO:0000313" key="3">
    <source>
        <dbReference type="Proteomes" id="UP001560019"/>
    </source>
</evidence>
<dbReference type="PRINTS" id="PR00598">
    <property type="entry name" value="HTHMARR"/>
</dbReference>
<dbReference type="SMART" id="SM00347">
    <property type="entry name" value="HTH_MARR"/>
    <property type="match status" value="1"/>
</dbReference>
<dbReference type="EMBL" id="JBEHHI010000003">
    <property type="protein sequence ID" value="MEX5730061.1"/>
    <property type="molecule type" value="Genomic_DNA"/>
</dbReference>
<gene>
    <name evidence="2" type="ORF">Ga0609869_003414</name>
</gene>
<dbReference type="Gene3D" id="1.10.10.10">
    <property type="entry name" value="Winged helix-like DNA-binding domain superfamily/Winged helix DNA-binding domain"/>
    <property type="match status" value="1"/>
</dbReference>
<dbReference type="InterPro" id="IPR036388">
    <property type="entry name" value="WH-like_DNA-bd_sf"/>
</dbReference>
<name>A0ABV3XXG8_9RHOB</name>
<keyword evidence="2" id="KW-0238">DNA-binding</keyword>
<dbReference type="PANTHER" id="PTHR33164">
    <property type="entry name" value="TRANSCRIPTIONAL REGULATOR, MARR FAMILY"/>
    <property type="match status" value="1"/>
</dbReference>
<dbReference type="PANTHER" id="PTHR33164:SF43">
    <property type="entry name" value="HTH-TYPE TRANSCRIPTIONAL REPRESSOR YETL"/>
    <property type="match status" value="1"/>
</dbReference>
<proteinExistence type="predicted"/>
<reference evidence="2 3" key="1">
    <citation type="submission" date="2024-06" db="EMBL/GenBank/DDBJ databases">
        <title>Genome of Rhodovulum iodosum, a marine photoferrotroph.</title>
        <authorList>
            <person name="Bianchini G."/>
            <person name="Nikeleit V."/>
            <person name="Kappler A."/>
            <person name="Bryce C."/>
            <person name="Sanchez-Baracaldo P."/>
        </authorList>
    </citation>
    <scope>NUCLEOTIDE SEQUENCE [LARGE SCALE GENOMIC DNA]</scope>
    <source>
        <strain evidence="2 3">UT/N1</strain>
    </source>
</reference>
<dbReference type="SUPFAM" id="SSF46785">
    <property type="entry name" value="Winged helix' DNA-binding domain"/>
    <property type="match status" value="1"/>
</dbReference>
<dbReference type="InterPro" id="IPR036390">
    <property type="entry name" value="WH_DNA-bd_sf"/>
</dbReference>
<organism evidence="2 3">
    <name type="scientific">Rhodovulum iodosum</name>
    <dbReference type="NCBI Taxonomy" id="68291"/>
    <lineage>
        <taxon>Bacteria</taxon>
        <taxon>Pseudomonadati</taxon>
        <taxon>Pseudomonadota</taxon>
        <taxon>Alphaproteobacteria</taxon>
        <taxon>Rhodobacterales</taxon>
        <taxon>Paracoccaceae</taxon>
        <taxon>Rhodovulum</taxon>
    </lineage>
</organism>
<comment type="caution">
    <text evidence="2">The sequence shown here is derived from an EMBL/GenBank/DDBJ whole genome shotgun (WGS) entry which is preliminary data.</text>
</comment>
<evidence type="ECO:0000259" key="1">
    <source>
        <dbReference type="PROSITE" id="PS50995"/>
    </source>
</evidence>
<feature type="domain" description="HTH marR-type" evidence="1">
    <location>
        <begin position="12"/>
        <end position="148"/>
    </location>
</feature>
<dbReference type="Pfam" id="PF12802">
    <property type="entry name" value="MarR_2"/>
    <property type="match status" value="1"/>
</dbReference>
<dbReference type="RefSeq" id="WP_245972109.1">
    <property type="nucleotide sequence ID" value="NZ_JBEHHI010000003.1"/>
</dbReference>
<sequence>MNIEPTDTFLLDEFLPYQLCVAANQVSRSFAERFRRDFGISIAEWRVLAHLSRAVAVSVREIHACVDMDKSKISRAAARLEQAGYVTKRENPGDRRLVELELTATGRALVAELLPVALQFQRDLLRRLGAKGPAVREAMRSMIREAPGAG</sequence>
<dbReference type="InterPro" id="IPR000835">
    <property type="entry name" value="HTH_MarR-typ"/>
</dbReference>
<dbReference type="GO" id="GO:0003677">
    <property type="term" value="F:DNA binding"/>
    <property type="evidence" value="ECO:0007669"/>
    <property type="project" value="UniProtKB-KW"/>
</dbReference>
<accession>A0ABV3XXG8</accession>
<dbReference type="PROSITE" id="PS50995">
    <property type="entry name" value="HTH_MARR_2"/>
    <property type="match status" value="1"/>
</dbReference>
<dbReference type="Proteomes" id="UP001560019">
    <property type="component" value="Unassembled WGS sequence"/>
</dbReference>
<evidence type="ECO:0000313" key="2">
    <source>
        <dbReference type="EMBL" id="MEX5730061.1"/>
    </source>
</evidence>
<keyword evidence="3" id="KW-1185">Reference proteome</keyword>
<protein>
    <submittedName>
        <fullName evidence="2">DNA-binding MarR family transcriptional regulator</fullName>
    </submittedName>
</protein>
<dbReference type="InterPro" id="IPR039422">
    <property type="entry name" value="MarR/SlyA-like"/>
</dbReference>